<dbReference type="GO" id="GO:0030497">
    <property type="term" value="P:fatty acid elongation"/>
    <property type="evidence" value="ECO:0007669"/>
    <property type="project" value="TreeGrafter"/>
</dbReference>
<evidence type="ECO:0000313" key="4">
    <source>
        <dbReference type="Proteomes" id="UP000569914"/>
    </source>
</evidence>
<dbReference type="FunFam" id="3.40.50.720:FF:000084">
    <property type="entry name" value="Short-chain dehydrogenase reductase"/>
    <property type="match status" value="1"/>
</dbReference>
<dbReference type="PRINTS" id="PR00080">
    <property type="entry name" value="SDRFAMILY"/>
</dbReference>
<evidence type="ECO:0000256" key="2">
    <source>
        <dbReference type="ARBA" id="ARBA00023002"/>
    </source>
</evidence>
<dbReference type="Proteomes" id="UP000569914">
    <property type="component" value="Unassembled WGS sequence"/>
</dbReference>
<dbReference type="EC" id="1.1.1.100" evidence="3"/>
<dbReference type="PANTHER" id="PTHR42760">
    <property type="entry name" value="SHORT-CHAIN DEHYDROGENASES/REDUCTASES FAMILY MEMBER"/>
    <property type="match status" value="1"/>
</dbReference>
<dbReference type="RefSeq" id="WP_218871244.1">
    <property type="nucleotide sequence ID" value="NZ_JACCBU010000001.1"/>
</dbReference>
<dbReference type="GO" id="GO:0004316">
    <property type="term" value="F:3-oxoacyl-[acyl-carrier-protein] reductase (NADPH) activity"/>
    <property type="evidence" value="ECO:0007669"/>
    <property type="project" value="UniProtKB-EC"/>
</dbReference>
<dbReference type="SUPFAM" id="SSF51735">
    <property type="entry name" value="NAD(P)-binding Rossmann-fold domains"/>
    <property type="match status" value="1"/>
</dbReference>
<dbReference type="InterPro" id="IPR036291">
    <property type="entry name" value="NAD(P)-bd_dom_sf"/>
</dbReference>
<keyword evidence="4" id="KW-1185">Reference proteome</keyword>
<dbReference type="AlphaFoldDB" id="A0A7Y9I6L5"/>
<proteinExistence type="inferred from homology"/>
<dbReference type="InterPro" id="IPR002347">
    <property type="entry name" value="SDR_fam"/>
</dbReference>
<name>A0A7Y9I6L5_9ACTN</name>
<dbReference type="CDD" id="cd05233">
    <property type="entry name" value="SDR_c"/>
    <property type="match status" value="1"/>
</dbReference>
<gene>
    <name evidence="3" type="ORF">BKA15_002407</name>
</gene>
<keyword evidence="2 3" id="KW-0560">Oxidoreductase</keyword>
<dbReference type="Gene3D" id="3.40.50.720">
    <property type="entry name" value="NAD(P)-binding Rossmann-like Domain"/>
    <property type="match status" value="1"/>
</dbReference>
<dbReference type="PRINTS" id="PR00081">
    <property type="entry name" value="GDHRDH"/>
</dbReference>
<sequence>MAEDGLIGRRAVVTGGGTGIGAAVAHRLAADGAEVIIVGRRAEVLTETADRINTALGSARVTGAPADLADPDQVAALAEHLAAGATIDVLVLNAGGGATYGDSTTLHGVADAWRTIFDHNVLTSVLVTEALRDRLTRPGARIIAMSSIAGLRGPGAYGAAKGAVNAWVMGLATELAADQITVNAIAPGFVPDTEFWAGRLTEEVVSSRLAQIPLGRPGTPDEVAATVSYLAGPGGGWTTGQIIQVNGGALQGRG</sequence>
<dbReference type="Pfam" id="PF13561">
    <property type="entry name" value="adh_short_C2"/>
    <property type="match status" value="1"/>
</dbReference>
<dbReference type="PANTHER" id="PTHR42760:SF40">
    <property type="entry name" value="3-OXOACYL-[ACYL-CARRIER-PROTEIN] REDUCTASE, CHLOROPLASTIC"/>
    <property type="match status" value="1"/>
</dbReference>
<evidence type="ECO:0000256" key="1">
    <source>
        <dbReference type="ARBA" id="ARBA00006484"/>
    </source>
</evidence>
<comment type="caution">
    <text evidence="3">The sequence shown here is derived from an EMBL/GenBank/DDBJ whole genome shotgun (WGS) entry which is preliminary data.</text>
</comment>
<dbReference type="EMBL" id="JACCBU010000001">
    <property type="protein sequence ID" value="NYE71078.1"/>
    <property type="molecule type" value="Genomic_DNA"/>
</dbReference>
<comment type="similarity">
    <text evidence="1">Belongs to the short-chain dehydrogenases/reductases (SDR) family.</text>
</comment>
<protein>
    <submittedName>
        <fullName evidence="3">3-oxoacyl-[acyl-carrier protein] reductase</fullName>
        <ecNumber evidence="3">1.1.1.100</ecNumber>
    </submittedName>
</protein>
<organism evidence="3 4">
    <name type="scientific">Microlunatus parietis</name>
    <dbReference type="NCBI Taxonomy" id="682979"/>
    <lineage>
        <taxon>Bacteria</taxon>
        <taxon>Bacillati</taxon>
        <taxon>Actinomycetota</taxon>
        <taxon>Actinomycetes</taxon>
        <taxon>Propionibacteriales</taxon>
        <taxon>Propionibacteriaceae</taxon>
        <taxon>Microlunatus</taxon>
    </lineage>
</organism>
<evidence type="ECO:0000313" key="3">
    <source>
        <dbReference type="EMBL" id="NYE71078.1"/>
    </source>
</evidence>
<accession>A0A7Y9I6L5</accession>
<reference evidence="3 4" key="1">
    <citation type="submission" date="2020-07" db="EMBL/GenBank/DDBJ databases">
        <title>Sequencing the genomes of 1000 actinobacteria strains.</title>
        <authorList>
            <person name="Klenk H.-P."/>
        </authorList>
    </citation>
    <scope>NUCLEOTIDE SEQUENCE [LARGE SCALE GENOMIC DNA]</scope>
    <source>
        <strain evidence="3 4">DSM 22083</strain>
    </source>
</reference>